<name>A0A2J6WP00_9BACT</name>
<dbReference type="PANTHER" id="PTHR30188">
    <property type="entry name" value="ABC TRANSPORTER PERMEASE PROTEIN-RELATED"/>
    <property type="match status" value="1"/>
</dbReference>
<keyword evidence="1" id="KW-1133">Transmembrane helix</keyword>
<feature type="transmembrane region" description="Helical" evidence="1">
    <location>
        <begin position="33"/>
        <end position="52"/>
    </location>
</feature>
<feature type="transmembrane region" description="Helical" evidence="1">
    <location>
        <begin position="189"/>
        <end position="215"/>
    </location>
</feature>
<evidence type="ECO:0000313" key="3">
    <source>
        <dbReference type="Proteomes" id="UP000242881"/>
    </source>
</evidence>
<dbReference type="AlphaFoldDB" id="A0A2J6WP00"/>
<comment type="caution">
    <text evidence="2">The sequence shown here is derived from an EMBL/GenBank/DDBJ whole genome shotgun (WGS) entry which is preliminary data.</text>
</comment>
<evidence type="ECO:0000313" key="2">
    <source>
        <dbReference type="EMBL" id="PMP72134.1"/>
    </source>
</evidence>
<dbReference type="InterPro" id="IPR030802">
    <property type="entry name" value="Permease_MalE"/>
</dbReference>
<dbReference type="RefSeq" id="WP_424605795.1">
    <property type="nucleotide sequence ID" value="NZ_JBNAVA010000007.1"/>
</dbReference>
<dbReference type="GO" id="GO:0005548">
    <property type="term" value="F:phospholipid transporter activity"/>
    <property type="evidence" value="ECO:0007669"/>
    <property type="project" value="TreeGrafter"/>
</dbReference>
<gene>
    <name evidence="2" type="ORF">C0187_02480</name>
</gene>
<dbReference type="EMBL" id="PNIN01000027">
    <property type="protein sequence ID" value="PMP72134.1"/>
    <property type="molecule type" value="Genomic_DNA"/>
</dbReference>
<reference evidence="2 3" key="1">
    <citation type="submission" date="2018-01" db="EMBL/GenBank/DDBJ databases">
        <title>Metagenomic assembled genomes from two thermal pools in the Uzon Caldera, Kamchatka, Russia.</title>
        <authorList>
            <person name="Wilkins L."/>
            <person name="Ettinger C."/>
        </authorList>
    </citation>
    <scope>NUCLEOTIDE SEQUENCE [LARGE SCALE GENOMIC DNA]</scope>
    <source>
        <strain evidence="2">ZAV-05</strain>
    </source>
</reference>
<feature type="transmembrane region" description="Helical" evidence="1">
    <location>
        <begin position="58"/>
        <end position="78"/>
    </location>
</feature>
<keyword evidence="1" id="KW-0812">Transmembrane</keyword>
<evidence type="ECO:0000256" key="1">
    <source>
        <dbReference type="SAM" id="Phobius"/>
    </source>
</evidence>
<organism evidence="2 3">
    <name type="scientific">Calditerrivibrio nitroreducens</name>
    <dbReference type="NCBI Taxonomy" id="477976"/>
    <lineage>
        <taxon>Bacteria</taxon>
        <taxon>Pseudomonadati</taxon>
        <taxon>Deferribacterota</taxon>
        <taxon>Deferribacteres</taxon>
        <taxon>Deferribacterales</taxon>
        <taxon>Calditerrivibrionaceae</taxon>
    </lineage>
</organism>
<dbReference type="GO" id="GO:0043190">
    <property type="term" value="C:ATP-binding cassette (ABC) transporter complex"/>
    <property type="evidence" value="ECO:0007669"/>
    <property type="project" value="InterPro"/>
</dbReference>
<sequence length="258" mass="28971">MVRIIYHLGKFFVDGFSVLKDYLLFCNKVLSRFLTFKILNPAIFMVTLRQIYFTGVQIIRVIVIIAIIFGLGLVGTLGKFLMNIGAYQRIGTIFVIVVIREVAPFLTALLLSLRSATAVGAEISMMKLGSEIRSIKIHGIDEYSYLFLPRIFAGMVCSFSLAVIFSAVSITIGYFLLSFQLNITFDYMVLLIFDALNINDIFCFIYKTTLFGFTLMTLPIFTSMGVGKATTDVPIALLKGMMRVFYGLIFVEITGFFV</sequence>
<feature type="transmembrane region" description="Helical" evidence="1">
    <location>
        <begin position="235"/>
        <end position="257"/>
    </location>
</feature>
<feature type="transmembrane region" description="Helical" evidence="1">
    <location>
        <begin position="90"/>
        <end position="111"/>
    </location>
</feature>
<keyword evidence="1" id="KW-0472">Membrane</keyword>
<accession>A0A2J6WP00</accession>
<dbReference type="Pfam" id="PF02405">
    <property type="entry name" value="MlaE"/>
    <property type="match status" value="1"/>
</dbReference>
<dbReference type="Proteomes" id="UP000242881">
    <property type="component" value="Unassembled WGS sequence"/>
</dbReference>
<protein>
    <submittedName>
        <fullName evidence="2">ABC transporter permease</fullName>
    </submittedName>
</protein>
<dbReference type="PANTHER" id="PTHR30188:SF4">
    <property type="entry name" value="PROTEIN TRIGALACTOSYLDIACYLGLYCEROL 1, CHLOROPLASTIC"/>
    <property type="match status" value="1"/>
</dbReference>
<proteinExistence type="predicted"/>
<feature type="transmembrane region" description="Helical" evidence="1">
    <location>
        <begin position="151"/>
        <end position="177"/>
    </location>
</feature>